<keyword evidence="1" id="KW-0732">Signal</keyword>
<accession>A0ABT4CZS7</accession>
<proteinExistence type="predicted"/>
<comment type="caution">
    <text evidence="2">The sequence shown here is derived from an EMBL/GenBank/DDBJ whole genome shotgun (WGS) entry which is preliminary data.</text>
</comment>
<dbReference type="EMBL" id="JAPQER010000003">
    <property type="protein sequence ID" value="MCY6484491.1"/>
    <property type="molecule type" value="Genomic_DNA"/>
</dbReference>
<organism evidence="2 3">
    <name type="scientific">Clostridium aestuarii</name>
    <dbReference type="NCBI Taxonomy" id="338193"/>
    <lineage>
        <taxon>Bacteria</taxon>
        <taxon>Bacillati</taxon>
        <taxon>Bacillota</taxon>
        <taxon>Clostridia</taxon>
        <taxon>Eubacteriales</taxon>
        <taxon>Clostridiaceae</taxon>
        <taxon>Clostridium</taxon>
    </lineage>
</organism>
<reference evidence="2" key="1">
    <citation type="submission" date="2022-12" db="EMBL/GenBank/DDBJ databases">
        <authorList>
            <person name="Wang J."/>
        </authorList>
    </citation>
    <scope>NUCLEOTIDE SEQUENCE</scope>
    <source>
        <strain evidence="2">HY-45-18</strain>
    </source>
</reference>
<sequence>MVCKIIYKRVVGALIIMIMLIGCIPGCVQASMENVQTVSKDKVWTIKFNQKIKFDEDTKKAVSVLDEAGNKIYTTVELGRDSKSIIVKPPIKHYNMGETYTLNVDKNIYSLHNNKLSKTEEIKFKIEKVDTYASMQKIKEGDIIISEPGKEYLLNRLDKVKDIEDRDLKEANWDLFAYKYQYLDGGGAVIENKENASKLKLPFQLKGWFAVYIGYATGTEGFKVKGKEKEEVINIFNNTRLKGRNQYVEEAFAFIENFDNNNIIIEPLKDKKAKLTYIKVVGLNEKQVKLHNSYNEYIKYKRVVYDNDGFSDFFWGKCPSTEELKKVAVDSLKSVDAGEINWEIGTTGWLNYDSYYAGKSFEGSEKYDAYTREGDKLARTQIRNILESGKSPLEIVAKRAKEQGLRVNVSMRMNTFYNDKARYFLNGTIYDKYKQNMQNDSFFLSYYYSRYRNYIMNVLKEVSQVDNVDAITLDFCRYPKVMGNEVSDKRKIDIMNRFMREVRKKIPSYIKISVRVPYLNPDSYGFDIETWVQEGLINRLIPSSITHEDFYDINKYVEMVKGTKVELYVGITANLKGKDLTPETEALLKKGLYIPDNQYLTVEEYLIRAHQAYEAGAKGIFLFNTLNDVDFTKDFSPKFEFLGDKVKVNRWYEFEYESYLVHNKIKIMI</sequence>
<protein>
    <recommendedName>
        <fullName evidence="4">SbsA Ig-like domain-containing protein</fullName>
    </recommendedName>
</protein>
<keyword evidence="3" id="KW-1185">Reference proteome</keyword>
<evidence type="ECO:0008006" key="4">
    <source>
        <dbReference type="Google" id="ProtNLM"/>
    </source>
</evidence>
<gene>
    <name evidence="2" type="ORF">OW763_09080</name>
</gene>
<evidence type="ECO:0000313" key="2">
    <source>
        <dbReference type="EMBL" id="MCY6484491.1"/>
    </source>
</evidence>
<name>A0ABT4CZS7_9CLOT</name>
<dbReference type="Proteomes" id="UP001078443">
    <property type="component" value="Unassembled WGS sequence"/>
</dbReference>
<evidence type="ECO:0000313" key="3">
    <source>
        <dbReference type="Proteomes" id="UP001078443"/>
    </source>
</evidence>
<dbReference type="PROSITE" id="PS51257">
    <property type="entry name" value="PROKAR_LIPOPROTEIN"/>
    <property type="match status" value="1"/>
</dbReference>
<dbReference type="RefSeq" id="WP_268040791.1">
    <property type="nucleotide sequence ID" value="NZ_JAPQER010000003.1"/>
</dbReference>
<dbReference type="Gene3D" id="2.60.40.1220">
    <property type="match status" value="1"/>
</dbReference>
<dbReference type="InterPro" id="IPR014755">
    <property type="entry name" value="Cu-Rt/internalin_Ig-like"/>
</dbReference>
<evidence type="ECO:0000256" key="1">
    <source>
        <dbReference type="ARBA" id="ARBA00022729"/>
    </source>
</evidence>